<feature type="transmembrane region" description="Helical" evidence="1">
    <location>
        <begin position="152"/>
        <end position="175"/>
    </location>
</feature>
<accession>A0A147EYF3</accession>
<reference evidence="2 3" key="1">
    <citation type="journal article" date="2016" name="Front. Microbiol.">
        <title>Genomic Resource of Rice Seed Associated Bacteria.</title>
        <authorList>
            <person name="Midha S."/>
            <person name="Bansal K."/>
            <person name="Sharma S."/>
            <person name="Kumar N."/>
            <person name="Patil P.P."/>
            <person name="Chaudhry V."/>
            <person name="Patil P.B."/>
        </authorList>
    </citation>
    <scope>NUCLEOTIDE SEQUENCE [LARGE SCALE GENOMIC DNA]</scope>
    <source>
        <strain evidence="2 3">NS220</strain>
    </source>
</reference>
<dbReference type="EMBL" id="LDRT01000039">
    <property type="protein sequence ID" value="KTR95171.1"/>
    <property type="molecule type" value="Genomic_DNA"/>
</dbReference>
<keyword evidence="1" id="KW-0472">Membrane</keyword>
<evidence type="ECO:0000313" key="3">
    <source>
        <dbReference type="Proteomes" id="UP000075025"/>
    </source>
</evidence>
<gene>
    <name evidence="2" type="ORF">NS220_06785</name>
</gene>
<evidence type="ECO:0000256" key="1">
    <source>
        <dbReference type="SAM" id="Phobius"/>
    </source>
</evidence>
<proteinExistence type="predicted"/>
<keyword evidence="1" id="KW-1133">Transmembrane helix</keyword>
<keyword evidence="1" id="KW-0812">Transmembrane</keyword>
<dbReference type="Proteomes" id="UP000075025">
    <property type="component" value="Unassembled WGS sequence"/>
</dbReference>
<dbReference type="PATRIC" id="fig|2033.6.peg.2343"/>
<comment type="caution">
    <text evidence="2">The sequence shown here is derived from an EMBL/GenBank/DDBJ whole genome shotgun (WGS) entry which is preliminary data.</text>
</comment>
<evidence type="ECO:0000313" key="2">
    <source>
        <dbReference type="EMBL" id="KTR95171.1"/>
    </source>
</evidence>
<organism evidence="2 3">
    <name type="scientific">Microbacterium testaceum</name>
    <name type="common">Aureobacterium testaceum</name>
    <name type="synonym">Brevibacterium testaceum</name>
    <dbReference type="NCBI Taxonomy" id="2033"/>
    <lineage>
        <taxon>Bacteria</taxon>
        <taxon>Bacillati</taxon>
        <taxon>Actinomycetota</taxon>
        <taxon>Actinomycetes</taxon>
        <taxon>Micrococcales</taxon>
        <taxon>Microbacteriaceae</taxon>
        <taxon>Microbacterium</taxon>
    </lineage>
</organism>
<dbReference type="AlphaFoldDB" id="A0A147EYF3"/>
<protein>
    <submittedName>
        <fullName evidence="2">Uncharacterized protein</fullName>
    </submittedName>
</protein>
<sequence length="290" mass="31452">MSTGDTEKDALWELSLQELQDILDDPSDKRHEKARLVAEEMFAPIRRAMSAMYEPQLAAFRAQFARLAGNLLPPEQLRTDDSEWMRAIQPHAVLPLPGVDVYEIEPDTTAGSIAVAAASLSKFVEAQQDSAESTSAERQQDRKVEGRRHVQMLAVAILGVVATVAAIVIPTAIAINAANKPPRTSPAACGRVPAAWAINEAVAERGGRTSTEARASSETMLTEWADATNGAPSWSVEIVSAARDAYEESIFGDVYTSERAAQHAAARDFLATFTEECQSEGNLPDDYRLP</sequence>
<name>A0A147EYF3_MICTE</name>